<dbReference type="EnsemblMetazoa" id="GPPI031266-RA">
    <property type="protein sequence ID" value="GPPI031266-PA"/>
    <property type="gene ID" value="GPPI031266"/>
</dbReference>
<organism evidence="1 2">
    <name type="scientific">Glossina palpalis gambiensis</name>
    <dbReference type="NCBI Taxonomy" id="67801"/>
    <lineage>
        <taxon>Eukaryota</taxon>
        <taxon>Metazoa</taxon>
        <taxon>Ecdysozoa</taxon>
        <taxon>Arthropoda</taxon>
        <taxon>Hexapoda</taxon>
        <taxon>Insecta</taxon>
        <taxon>Pterygota</taxon>
        <taxon>Neoptera</taxon>
        <taxon>Endopterygota</taxon>
        <taxon>Diptera</taxon>
        <taxon>Brachycera</taxon>
        <taxon>Muscomorpha</taxon>
        <taxon>Hippoboscoidea</taxon>
        <taxon>Glossinidae</taxon>
        <taxon>Glossina</taxon>
    </lineage>
</organism>
<protein>
    <submittedName>
        <fullName evidence="1">Uncharacterized protein</fullName>
    </submittedName>
</protein>
<dbReference type="EMBL" id="JXJN01014969">
    <property type="status" value="NOT_ANNOTATED_CDS"/>
    <property type="molecule type" value="Genomic_DNA"/>
</dbReference>
<dbReference type="AlphaFoldDB" id="A0A1B0BIJ1"/>
<sequence length="137" mass="16015">MLLTSVDKWYLAIYKKWMIGYIALNRNEFKYLCIVVRQNGGWGNPTQYQCEFNSDMINLAKFGLPVSNRRRSEFKISVLSLLCEALTETEVLKSSRKMWYGIPSHIVHAQNLFCSGLQHWICDLPTLFLEFRSNKTP</sequence>
<accession>A0A1B0BIJ1</accession>
<proteinExistence type="predicted"/>
<reference evidence="1" key="2">
    <citation type="submission" date="2020-05" db="UniProtKB">
        <authorList>
            <consortium name="EnsemblMetazoa"/>
        </authorList>
    </citation>
    <scope>IDENTIFICATION</scope>
    <source>
        <strain evidence="1">IAEA</strain>
    </source>
</reference>
<evidence type="ECO:0000313" key="1">
    <source>
        <dbReference type="EnsemblMetazoa" id="GPPI031266-PA"/>
    </source>
</evidence>
<dbReference type="Proteomes" id="UP000092460">
    <property type="component" value="Unassembled WGS sequence"/>
</dbReference>
<evidence type="ECO:0000313" key="2">
    <source>
        <dbReference type="Proteomes" id="UP000092460"/>
    </source>
</evidence>
<name>A0A1B0BIJ1_9MUSC</name>
<keyword evidence="2" id="KW-1185">Reference proteome</keyword>
<dbReference type="VEuPathDB" id="VectorBase:GPPI031266"/>
<reference evidence="2" key="1">
    <citation type="submission" date="2015-01" db="EMBL/GenBank/DDBJ databases">
        <authorList>
            <person name="Aksoy S."/>
            <person name="Warren W."/>
            <person name="Wilson R.K."/>
        </authorList>
    </citation>
    <scope>NUCLEOTIDE SEQUENCE [LARGE SCALE GENOMIC DNA]</scope>
    <source>
        <strain evidence="2">IAEA</strain>
    </source>
</reference>